<gene>
    <name evidence="2" type="ORF">MFFC18_15410</name>
</gene>
<proteinExistence type="predicted"/>
<organism evidence="2 3">
    <name type="scientific">Mariniblastus fucicola</name>
    <dbReference type="NCBI Taxonomy" id="980251"/>
    <lineage>
        <taxon>Bacteria</taxon>
        <taxon>Pseudomonadati</taxon>
        <taxon>Planctomycetota</taxon>
        <taxon>Planctomycetia</taxon>
        <taxon>Pirellulales</taxon>
        <taxon>Pirellulaceae</taxon>
        <taxon>Mariniblastus</taxon>
    </lineage>
</organism>
<evidence type="ECO:0000313" key="2">
    <source>
        <dbReference type="EMBL" id="QEG21683.1"/>
    </source>
</evidence>
<evidence type="ECO:0000313" key="3">
    <source>
        <dbReference type="Proteomes" id="UP000322214"/>
    </source>
</evidence>
<dbReference type="AlphaFoldDB" id="A0A5B9PFM4"/>
<accession>A0A5B9PFM4</accession>
<evidence type="ECO:0000256" key="1">
    <source>
        <dbReference type="SAM" id="SignalP"/>
    </source>
</evidence>
<dbReference type="Proteomes" id="UP000322214">
    <property type="component" value="Chromosome"/>
</dbReference>
<keyword evidence="1" id="KW-0732">Signal</keyword>
<dbReference type="KEGG" id="mff:MFFC18_15410"/>
<reference evidence="2 3" key="1">
    <citation type="submission" date="2019-08" db="EMBL/GenBank/DDBJ databases">
        <title>Deep-cultivation of Planctomycetes and their phenomic and genomic characterization uncovers novel biology.</title>
        <authorList>
            <person name="Wiegand S."/>
            <person name="Jogler M."/>
            <person name="Boedeker C."/>
            <person name="Pinto D."/>
            <person name="Vollmers J."/>
            <person name="Rivas-Marin E."/>
            <person name="Kohn T."/>
            <person name="Peeters S.H."/>
            <person name="Heuer A."/>
            <person name="Rast P."/>
            <person name="Oberbeckmann S."/>
            <person name="Bunk B."/>
            <person name="Jeske O."/>
            <person name="Meyerdierks A."/>
            <person name="Storesund J.E."/>
            <person name="Kallscheuer N."/>
            <person name="Luecker S."/>
            <person name="Lage O.M."/>
            <person name="Pohl T."/>
            <person name="Merkel B.J."/>
            <person name="Hornburger P."/>
            <person name="Mueller R.-W."/>
            <person name="Bruemmer F."/>
            <person name="Labrenz M."/>
            <person name="Spormann A.M."/>
            <person name="Op den Camp H."/>
            <person name="Overmann J."/>
            <person name="Amann R."/>
            <person name="Jetten M.S.M."/>
            <person name="Mascher T."/>
            <person name="Medema M.H."/>
            <person name="Devos D.P."/>
            <person name="Kaster A.-K."/>
            <person name="Ovreas L."/>
            <person name="Rohde M."/>
            <person name="Galperin M.Y."/>
            <person name="Jogler C."/>
        </authorList>
    </citation>
    <scope>NUCLEOTIDE SEQUENCE [LARGE SCALE GENOMIC DNA]</scope>
    <source>
        <strain evidence="2 3">FC18</strain>
    </source>
</reference>
<protein>
    <submittedName>
        <fullName evidence="2">Uncharacterized protein</fullName>
    </submittedName>
</protein>
<keyword evidence="3" id="KW-1185">Reference proteome</keyword>
<dbReference type="EMBL" id="CP042912">
    <property type="protein sequence ID" value="QEG21683.1"/>
    <property type="molecule type" value="Genomic_DNA"/>
</dbReference>
<name>A0A5B9PFM4_9BACT</name>
<feature type="signal peptide" evidence="1">
    <location>
        <begin position="1"/>
        <end position="23"/>
    </location>
</feature>
<feature type="chain" id="PRO_5022953818" evidence="1">
    <location>
        <begin position="24"/>
        <end position="237"/>
    </location>
</feature>
<sequence precursor="true">MNNFVVRILVLLFCIGLARNVVAQAETENFELNITGSLVDKLEPNTRISVGTIGTSREFPYVAMSASVESLPLYLPKKHFQDRYLRVSFYSHTQQTTIFSMEVSRDSMDKVRPIKLKLDKPNPNLRIIAWWKRVRYKPAVSKRMSYVELPYWNKEIGKLTSAPQKPMLHVDNGEGKTATIEMGDFCMGDRWHATLPDDFAPTSASTITYTVEYDSGGLFDSVATKFEYDYRVGVDTD</sequence>